<protein>
    <recommendedName>
        <fullName evidence="1">Putative membrane protein insertion efficiency factor</fullName>
    </recommendedName>
</protein>
<keyword evidence="3" id="KW-1185">Reference proteome</keyword>
<accession>A0A1M7CQX2</accession>
<dbReference type="Pfam" id="PF01809">
    <property type="entry name" value="YidD"/>
    <property type="match status" value="1"/>
</dbReference>
<comment type="function">
    <text evidence="1">Could be involved in insertion of integral membrane proteins into the membrane.</text>
</comment>
<dbReference type="AlphaFoldDB" id="A0A1M7CQX2"/>
<reference evidence="3" key="1">
    <citation type="submission" date="2016-11" db="EMBL/GenBank/DDBJ databases">
        <authorList>
            <person name="Varghese N."/>
            <person name="Submissions S."/>
        </authorList>
    </citation>
    <scope>NUCLEOTIDE SEQUENCE [LARGE SCALE GENOMIC DNA]</scope>
    <source>
        <strain evidence="3">DSM 18569</strain>
    </source>
</reference>
<organism evidence="2 3">
    <name type="scientific">Hymenobacter psychrotolerans DSM 18569</name>
    <dbReference type="NCBI Taxonomy" id="1121959"/>
    <lineage>
        <taxon>Bacteria</taxon>
        <taxon>Pseudomonadati</taxon>
        <taxon>Bacteroidota</taxon>
        <taxon>Cytophagia</taxon>
        <taxon>Cytophagales</taxon>
        <taxon>Hymenobacteraceae</taxon>
        <taxon>Hymenobacter</taxon>
    </lineage>
</organism>
<evidence type="ECO:0000313" key="3">
    <source>
        <dbReference type="Proteomes" id="UP000183947"/>
    </source>
</evidence>
<gene>
    <name evidence="2" type="ORF">SAMN02746009_03211</name>
</gene>
<dbReference type="Proteomes" id="UP000183947">
    <property type="component" value="Unassembled WGS sequence"/>
</dbReference>
<keyword evidence="1" id="KW-0472">Membrane</keyword>
<dbReference type="EMBL" id="FRAS01000019">
    <property type="protein sequence ID" value="SHL69666.1"/>
    <property type="molecule type" value="Genomic_DNA"/>
</dbReference>
<comment type="similarity">
    <text evidence="1">Belongs to the UPF0161 family.</text>
</comment>
<comment type="subcellular location">
    <subcellularLocation>
        <location evidence="1">Cell membrane</location>
        <topology evidence="1">Peripheral membrane protein</topology>
        <orientation evidence="1">Cytoplasmic side</orientation>
    </subcellularLocation>
</comment>
<dbReference type="PANTHER" id="PTHR33383:SF1">
    <property type="entry name" value="MEMBRANE PROTEIN INSERTION EFFICIENCY FACTOR-RELATED"/>
    <property type="match status" value="1"/>
</dbReference>
<evidence type="ECO:0000256" key="1">
    <source>
        <dbReference type="HAMAP-Rule" id="MF_00386"/>
    </source>
</evidence>
<evidence type="ECO:0000313" key="2">
    <source>
        <dbReference type="EMBL" id="SHL69666.1"/>
    </source>
</evidence>
<dbReference type="SMART" id="SM01234">
    <property type="entry name" value="Haemolytic"/>
    <property type="match status" value="1"/>
</dbReference>
<dbReference type="OrthoDB" id="9801753at2"/>
<dbReference type="InterPro" id="IPR002696">
    <property type="entry name" value="Membr_insert_effic_factor_YidD"/>
</dbReference>
<dbReference type="GO" id="GO:0005886">
    <property type="term" value="C:plasma membrane"/>
    <property type="evidence" value="ECO:0007669"/>
    <property type="project" value="UniProtKB-SubCell"/>
</dbReference>
<proteinExistence type="inferred from homology"/>
<dbReference type="PANTHER" id="PTHR33383">
    <property type="entry name" value="MEMBRANE PROTEIN INSERTION EFFICIENCY FACTOR-RELATED"/>
    <property type="match status" value="1"/>
</dbReference>
<keyword evidence="1" id="KW-1003">Cell membrane</keyword>
<dbReference type="NCBIfam" id="TIGR00278">
    <property type="entry name" value="membrane protein insertion efficiency factor YidD"/>
    <property type="match status" value="1"/>
</dbReference>
<name>A0A1M7CQX2_9BACT</name>
<dbReference type="RefSeq" id="WP_073287312.1">
    <property type="nucleotide sequence ID" value="NZ_FRAS01000019.1"/>
</dbReference>
<dbReference type="STRING" id="1121959.SAMN02746009_03211"/>
<sequence length="73" mass="8222">MSTVFRQLFLGLLWVYRHLISPLTPASCRYTPTCSAYAVQAIEKYGPWRGGRLALRRIASCHPWGGHGHDPVP</sequence>
<dbReference type="HAMAP" id="MF_00386">
    <property type="entry name" value="UPF0161_YidD"/>
    <property type="match status" value="1"/>
</dbReference>